<evidence type="ECO:0000256" key="1">
    <source>
        <dbReference type="SAM" id="Coils"/>
    </source>
</evidence>
<dbReference type="KEGG" id="cci:CC1G_12766"/>
<dbReference type="GO" id="GO:0006281">
    <property type="term" value="P:DNA repair"/>
    <property type="evidence" value="ECO:0007669"/>
    <property type="project" value="TreeGrafter"/>
</dbReference>
<comment type="caution">
    <text evidence="3">The sequence shown here is derived from an EMBL/GenBank/DDBJ whole genome shotgun (WGS) entry which is preliminary data.</text>
</comment>
<feature type="region of interest" description="Disordered" evidence="2">
    <location>
        <begin position="432"/>
        <end position="458"/>
    </location>
</feature>
<evidence type="ECO:0008006" key="5">
    <source>
        <dbReference type="Google" id="ProtNLM"/>
    </source>
</evidence>
<accession>A8N5U2</accession>
<feature type="region of interest" description="Disordered" evidence="2">
    <location>
        <begin position="333"/>
        <end position="376"/>
    </location>
</feature>
<dbReference type="PANTHER" id="PTHR28594">
    <property type="entry name" value="ATR-INTERACTING PROTEIN"/>
    <property type="match status" value="1"/>
</dbReference>
<feature type="compositionally biased region" description="Low complexity" evidence="2">
    <location>
        <begin position="89"/>
        <end position="104"/>
    </location>
</feature>
<name>A8N5U2_COPC7</name>
<feature type="coiled-coil region" evidence="1">
    <location>
        <begin position="187"/>
        <end position="271"/>
    </location>
</feature>
<dbReference type="eggNOG" id="ENOG502SDCV">
    <property type="taxonomic scope" value="Eukaryota"/>
</dbReference>
<proteinExistence type="predicted"/>
<dbReference type="PANTHER" id="PTHR28594:SF1">
    <property type="entry name" value="ATR-INTERACTING PROTEIN"/>
    <property type="match status" value="1"/>
</dbReference>
<feature type="compositionally biased region" description="Polar residues" evidence="2">
    <location>
        <begin position="333"/>
        <end position="343"/>
    </location>
</feature>
<keyword evidence="1" id="KW-0175">Coiled coil</keyword>
<dbReference type="OrthoDB" id="3366922at2759"/>
<dbReference type="GO" id="GO:0000077">
    <property type="term" value="P:DNA damage checkpoint signaling"/>
    <property type="evidence" value="ECO:0007669"/>
    <property type="project" value="InterPro"/>
</dbReference>
<sequence length="902" mass="100420">MDNSDDYFDDDDFILDEETAAALDESERRYATQAPPKQAPPPPPRPVHVQPVTKRQRTNTGWTPGFGARTESLTDMDLPDITIQGNGYAISNSNSSGAGNTSYNVQQQPAAATRRTEQNFQYQRHQETRQTPNPAVPYRPPVTRPLPPQRNGYSNHRAATPVAQGFSRAGDASFVNARPAVPTPNPLEVEMRQLQAKLEELRKSNEKMQAELNHAIESKMAKEGEVTILRKTIEKNAQNHAGELARLKAAKEEADAQILRAQKAKQEEVERLKTQFMFKQQEMEANLRKPPGSVRSKNMKVSRELPATPQASSSRGTWNIASQRPAFNLDVQQTPSRRLSSQAWPPDPPRFPSPKKQLFKSPEKPKPKLPGFQNAFAATSTPAPLNQRKGKVPEHFDVPMFSQPPPTIQPSAQPFLNVSQKHEPSLEIPMASPVRRKPAPPPPPPEKPDVFAGSSVDQDGDVPMDMDEDVFNPDDFEDVPPEILPPFNWKAELSRIMLTHLLSANVEDENNPDRHGLYIRAYSSMINVLSYPTNMDDFEQTLDIVCSACLTMAQVLSSCSLVTPLASLFSLLEAVTWHVPMSRSRFCRQDSPETPNTFDVVTSVIATHLTSAKTNADAQNLTVGIELAGFLETLAIDTSEDGILRFEKLLGVEQYILTLLDPSQPLSLLAKATQVVALLATHPTLHRALLSIYERQQGGSESTRRSRVILERMCSFLLDHNIERGPECQEVRINVIAFLSQLTMQPESLGVLTSSPIPVPSLVCHLYKVASPLYEEDQSKNENCSSTVMFLGQSVFLLNYIITADPSFNLRHKLQHAPPRPFNSVLQMFVVTFGRLAYSTAPEWFNEHDRTFLSNLAEMAVSIFEAVVDGPEGDGVWSTFQEGSFHDVPDSEDEAEMEAELS</sequence>
<dbReference type="OMA" id="QMEPEND"/>
<dbReference type="InParanoid" id="A8N5U2"/>
<dbReference type="InterPro" id="IPR033349">
    <property type="entry name" value="ATRIP"/>
</dbReference>
<feature type="compositionally biased region" description="Polar residues" evidence="2">
    <location>
        <begin position="118"/>
        <end position="133"/>
    </location>
</feature>
<evidence type="ECO:0000313" key="3">
    <source>
        <dbReference type="EMBL" id="EAU91578.2"/>
    </source>
</evidence>
<organism evidence="3 4">
    <name type="scientific">Coprinopsis cinerea (strain Okayama-7 / 130 / ATCC MYA-4618 / FGSC 9003)</name>
    <name type="common">Inky cap fungus</name>
    <name type="synonym">Hormographiella aspergillata</name>
    <dbReference type="NCBI Taxonomy" id="240176"/>
    <lineage>
        <taxon>Eukaryota</taxon>
        <taxon>Fungi</taxon>
        <taxon>Dikarya</taxon>
        <taxon>Basidiomycota</taxon>
        <taxon>Agaricomycotina</taxon>
        <taxon>Agaricomycetes</taxon>
        <taxon>Agaricomycetidae</taxon>
        <taxon>Agaricales</taxon>
        <taxon>Agaricineae</taxon>
        <taxon>Psathyrellaceae</taxon>
        <taxon>Coprinopsis</taxon>
    </lineage>
</organism>
<feature type="region of interest" description="Disordered" evidence="2">
    <location>
        <begin position="89"/>
        <end position="140"/>
    </location>
</feature>
<evidence type="ECO:0000256" key="2">
    <source>
        <dbReference type="SAM" id="MobiDB-lite"/>
    </source>
</evidence>
<dbReference type="HOGENOM" id="CLU_009272_0_0_1"/>
<feature type="compositionally biased region" description="Polar residues" evidence="2">
    <location>
        <begin position="309"/>
        <end position="319"/>
    </location>
</feature>
<feature type="region of interest" description="Disordered" evidence="2">
    <location>
        <begin position="22"/>
        <end position="73"/>
    </location>
</feature>
<gene>
    <name evidence="3" type="ORF">CC1G_12766</name>
</gene>
<dbReference type="AlphaFoldDB" id="A8N5U2"/>
<feature type="compositionally biased region" description="Pro residues" evidence="2">
    <location>
        <begin position="37"/>
        <end position="46"/>
    </location>
</feature>
<protein>
    <recommendedName>
        <fullName evidence="5">DNA repair protein Rad26</fullName>
    </recommendedName>
</protein>
<dbReference type="GeneID" id="6006674"/>
<dbReference type="RefSeq" id="XP_001830237.2">
    <property type="nucleotide sequence ID" value="XM_001830185.2"/>
</dbReference>
<reference evidence="3 4" key="1">
    <citation type="journal article" date="2010" name="Proc. Natl. Acad. Sci. U.S.A.">
        <title>Insights into evolution of multicellular fungi from the assembled chromosomes of the mushroom Coprinopsis cinerea (Coprinus cinereus).</title>
        <authorList>
            <person name="Stajich J.E."/>
            <person name="Wilke S.K."/>
            <person name="Ahren D."/>
            <person name="Au C.H."/>
            <person name="Birren B.W."/>
            <person name="Borodovsky M."/>
            <person name="Burns C."/>
            <person name="Canback B."/>
            <person name="Casselton L.A."/>
            <person name="Cheng C.K."/>
            <person name="Deng J."/>
            <person name="Dietrich F.S."/>
            <person name="Fargo D.C."/>
            <person name="Farman M.L."/>
            <person name="Gathman A.C."/>
            <person name="Goldberg J."/>
            <person name="Guigo R."/>
            <person name="Hoegger P.J."/>
            <person name="Hooker J.B."/>
            <person name="Huggins A."/>
            <person name="James T.Y."/>
            <person name="Kamada T."/>
            <person name="Kilaru S."/>
            <person name="Kodira C."/>
            <person name="Kues U."/>
            <person name="Kupfer D."/>
            <person name="Kwan H.S."/>
            <person name="Lomsadze A."/>
            <person name="Li W."/>
            <person name="Lilly W.W."/>
            <person name="Ma L.J."/>
            <person name="Mackey A.J."/>
            <person name="Manning G."/>
            <person name="Martin F."/>
            <person name="Muraguchi H."/>
            <person name="Natvig D.O."/>
            <person name="Palmerini H."/>
            <person name="Ramesh M.A."/>
            <person name="Rehmeyer C.J."/>
            <person name="Roe B.A."/>
            <person name="Shenoy N."/>
            <person name="Stanke M."/>
            <person name="Ter-Hovhannisyan V."/>
            <person name="Tunlid A."/>
            <person name="Velagapudi R."/>
            <person name="Vision T.J."/>
            <person name="Zeng Q."/>
            <person name="Zolan M.E."/>
            <person name="Pukkila P.J."/>
        </authorList>
    </citation>
    <scope>NUCLEOTIDE SEQUENCE [LARGE SCALE GENOMIC DNA]</scope>
    <source>
        <strain evidence="4">Okayama-7 / 130 / ATCC MYA-4618 / FGSC 9003</strain>
    </source>
</reference>
<keyword evidence="4" id="KW-1185">Reference proteome</keyword>
<evidence type="ECO:0000313" key="4">
    <source>
        <dbReference type="Proteomes" id="UP000001861"/>
    </source>
</evidence>
<feature type="region of interest" description="Disordered" evidence="2">
    <location>
        <begin position="282"/>
        <end position="319"/>
    </location>
</feature>
<dbReference type="EMBL" id="AACS02000003">
    <property type="protein sequence ID" value="EAU91578.2"/>
    <property type="molecule type" value="Genomic_DNA"/>
</dbReference>
<dbReference type="VEuPathDB" id="FungiDB:CC1G_12766"/>
<dbReference type="Proteomes" id="UP000001861">
    <property type="component" value="Unassembled WGS sequence"/>
</dbReference>